<keyword evidence="3" id="KW-1185">Reference proteome</keyword>
<evidence type="ECO:0000256" key="1">
    <source>
        <dbReference type="SAM" id="SignalP"/>
    </source>
</evidence>
<dbReference type="EMBL" id="QQAX01000031">
    <property type="protein sequence ID" value="RDI38525.1"/>
    <property type="molecule type" value="Genomic_DNA"/>
</dbReference>
<name>A0A370G449_9COXI</name>
<gene>
    <name evidence="2" type="ORF">C8D86_1317</name>
</gene>
<feature type="signal peptide" evidence="1">
    <location>
        <begin position="1"/>
        <end position="23"/>
    </location>
</feature>
<dbReference type="RefSeq" id="WP_114835312.1">
    <property type="nucleotide sequence ID" value="NZ_LR699116.1"/>
</dbReference>
<protein>
    <submittedName>
        <fullName evidence="2">Uncharacterized protein</fullName>
    </submittedName>
</protein>
<dbReference type="AlphaFoldDB" id="A0A370G449"/>
<dbReference type="Proteomes" id="UP000254720">
    <property type="component" value="Unassembled WGS sequence"/>
</dbReference>
<organism evidence="2 3">
    <name type="scientific">Aquicella lusitana</name>
    <dbReference type="NCBI Taxonomy" id="254246"/>
    <lineage>
        <taxon>Bacteria</taxon>
        <taxon>Pseudomonadati</taxon>
        <taxon>Pseudomonadota</taxon>
        <taxon>Gammaproteobacteria</taxon>
        <taxon>Legionellales</taxon>
        <taxon>Coxiellaceae</taxon>
        <taxon>Aquicella</taxon>
    </lineage>
</organism>
<evidence type="ECO:0000313" key="2">
    <source>
        <dbReference type="EMBL" id="RDI38525.1"/>
    </source>
</evidence>
<sequence>MKNVVKPLVLLMGTAFFSSIAVASPHHPIMIVNNTKMPMVVSYSMCDADKKICSLIKEHKLGSSQAGNNHLTVLGELKPKLENLTITAAAIVDANGNKVASLSHGCDLPTNAGAVILDNYGTSRIICQYGQYN</sequence>
<keyword evidence="1" id="KW-0732">Signal</keyword>
<proteinExistence type="predicted"/>
<comment type="caution">
    <text evidence="2">The sequence shown here is derived from an EMBL/GenBank/DDBJ whole genome shotgun (WGS) entry which is preliminary data.</text>
</comment>
<reference evidence="2 3" key="1">
    <citation type="submission" date="2018-07" db="EMBL/GenBank/DDBJ databases">
        <title>Genomic Encyclopedia of Type Strains, Phase IV (KMG-IV): sequencing the most valuable type-strain genomes for metagenomic binning, comparative biology and taxonomic classification.</title>
        <authorList>
            <person name="Goeker M."/>
        </authorList>
    </citation>
    <scope>NUCLEOTIDE SEQUENCE [LARGE SCALE GENOMIC DNA]</scope>
    <source>
        <strain evidence="2 3">DSM 16500</strain>
    </source>
</reference>
<evidence type="ECO:0000313" key="3">
    <source>
        <dbReference type="Proteomes" id="UP000254720"/>
    </source>
</evidence>
<accession>A0A370G449</accession>
<feature type="chain" id="PRO_5016985193" evidence="1">
    <location>
        <begin position="24"/>
        <end position="133"/>
    </location>
</feature>